<dbReference type="RefSeq" id="WP_106442036.1">
    <property type="nucleotide sequence ID" value="NZ_NCLF01000194.1"/>
</dbReference>
<protein>
    <submittedName>
        <fullName evidence="1">Uncharacterized protein</fullName>
    </submittedName>
</protein>
<proteinExistence type="predicted"/>
<organism evidence="1 2">
    <name type="scientific">Yersinia pseudotuberculosis</name>
    <dbReference type="NCBI Taxonomy" id="633"/>
    <lineage>
        <taxon>Bacteria</taxon>
        <taxon>Pseudomonadati</taxon>
        <taxon>Pseudomonadota</taxon>
        <taxon>Gammaproteobacteria</taxon>
        <taxon>Enterobacterales</taxon>
        <taxon>Yersiniaceae</taxon>
        <taxon>Yersinia</taxon>
    </lineage>
</organism>
<sequence>MNITLPDWYDDLTELECKSKGCAINFNVVINGVDMLFNFYDITRFTQDAMDEIADSGYFKDVDAVILSEVTKNNIVIYLNLLS</sequence>
<dbReference type="AlphaFoldDB" id="A0A380QCR7"/>
<accession>A0A380QCR7</accession>
<evidence type="ECO:0000313" key="1">
    <source>
        <dbReference type="EMBL" id="SUP85802.1"/>
    </source>
</evidence>
<name>A0A380QCR7_YERPU</name>
<dbReference type="Proteomes" id="UP000255087">
    <property type="component" value="Unassembled WGS sequence"/>
</dbReference>
<gene>
    <name evidence="1" type="ORF">NCTC8580_03885</name>
</gene>
<dbReference type="EMBL" id="UHJC01000001">
    <property type="protein sequence ID" value="SUP85802.1"/>
    <property type="molecule type" value="Genomic_DNA"/>
</dbReference>
<evidence type="ECO:0000313" key="2">
    <source>
        <dbReference type="Proteomes" id="UP000255087"/>
    </source>
</evidence>
<reference evidence="1 2" key="1">
    <citation type="submission" date="2018-06" db="EMBL/GenBank/DDBJ databases">
        <authorList>
            <consortium name="Pathogen Informatics"/>
            <person name="Doyle S."/>
        </authorList>
    </citation>
    <scope>NUCLEOTIDE SEQUENCE [LARGE SCALE GENOMIC DNA]</scope>
    <source>
        <strain evidence="1 2">NCTC8580</strain>
    </source>
</reference>